<reference evidence="3" key="1">
    <citation type="submission" date="2022-11" db="UniProtKB">
        <authorList>
            <consortium name="EnsemblMetazoa"/>
        </authorList>
    </citation>
    <scope>IDENTIFICATION</scope>
</reference>
<sequence>MSQNRITLESATLNHSSNEPQRTGTIHSLINMYEALNTQKCPFKKILGISDHPPKTQHAESADKEIISLEVASKECSTDTPTVESKLPRRINTSKPLPIVYTFESIDEQDVTESQESNERTLIHPIKTQQGELTGTKFNSLRPDIKERSSVCALTRKPLPIVYTFESMDEQNVTEKQESNERTLLHPIKAQQAELTGTKFNSLRPDFKERSSVCALTRKPLPIVYTFESIDDEDKHEERYEKSSEDEKENEMKAVLKDFQKLLDHLVQVKNKYTNVERCLEESSMDIVSDNMPYSTQLKKLVNEMTRTVTEIDDGLEYERSMSRSLMDDVQLHLSKTKENLVSHEKELQRLKKEVERLNNENVDLKESLKEKEIYENIEFEYMEGLVTNSIVKDKVEERCNQLQALNDALNKDLIRLKNDNADHKTSFKKKEVTYGEGDLKNLRHEVRKRDNCFNNILNESNADRKDLNEHSLITTTRWLFMKLLEEF</sequence>
<feature type="coiled-coil region" evidence="1">
    <location>
        <begin position="327"/>
        <end position="420"/>
    </location>
</feature>
<evidence type="ECO:0000256" key="2">
    <source>
        <dbReference type="SAM" id="MobiDB-lite"/>
    </source>
</evidence>
<proteinExistence type="predicted"/>
<dbReference type="Proteomes" id="UP000887567">
    <property type="component" value="Unplaced"/>
</dbReference>
<dbReference type="EnsemblMetazoa" id="XM_021040389.2">
    <property type="protein sequence ID" value="XP_020896048.2"/>
    <property type="gene ID" value="LOC110234981"/>
</dbReference>
<keyword evidence="4" id="KW-1185">Reference proteome</keyword>
<feature type="region of interest" description="Disordered" evidence="2">
    <location>
        <begin position="1"/>
        <end position="22"/>
    </location>
</feature>
<evidence type="ECO:0000256" key="1">
    <source>
        <dbReference type="SAM" id="Coils"/>
    </source>
</evidence>
<dbReference type="AlphaFoldDB" id="A0A913WYP5"/>
<accession>A0A913WYP5</accession>
<evidence type="ECO:0000313" key="4">
    <source>
        <dbReference type="Proteomes" id="UP000887567"/>
    </source>
</evidence>
<organism evidence="3 4">
    <name type="scientific">Exaiptasia diaphana</name>
    <name type="common">Tropical sea anemone</name>
    <name type="synonym">Aiptasia pulchella</name>
    <dbReference type="NCBI Taxonomy" id="2652724"/>
    <lineage>
        <taxon>Eukaryota</taxon>
        <taxon>Metazoa</taxon>
        <taxon>Cnidaria</taxon>
        <taxon>Anthozoa</taxon>
        <taxon>Hexacorallia</taxon>
        <taxon>Actiniaria</taxon>
        <taxon>Aiptasiidae</taxon>
        <taxon>Exaiptasia</taxon>
    </lineage>
</organism>
<dbReference type="KEGG" id="epa:110234981"/>
<evidence type="ECO:0000313" key="3">
    <source>
        <dbReference type="EnsemblMetazoa" id="XP_020896048.2"/>
    </source>
</evidence>
<dbReference type="GeneID" id="110234981"/>
<dbReference type="RefSeq" id="XP_020896048.2">
    <property type="nucleotide sequence ID" value="XM_021040389.2"/>
</dbReference>
<keyword evidence="1" id="KW-0175">Coiled coil</keyword>
<name>A0A913WYP5_EXADI</name>
<protein>
    <submittedName>
        <fullName evidence="3">Uncharacterized protein</fullName>
    </submittedName>
</protein>